<dbReference type="STRING" id="85681.V4RZ01"/>
<dbReference type="GO" id="GO:0010569">
    <property type="term" value="P:regulation of double-strand break repair via homologous recombination"/>
    <property type="evidence" value="ECO:0007669"/>
    <property type="project" value="TreeGrafter"/>
</dbReference>
<dbReference type="InterPro" id="IPR006554">
    <property type="entry name" value="Helicase-like_DEXD_c2"/>
</dbReference>
<dbReference type="GO" id="GO:0045910">
    <property type="term" value="P:negative regulation of DNA recombination"/>
    <property type="evidence" value="ECO:0007669"/>
    <property type="project" value="TreeGrafter"/>
</dbReference>
<dbReference type="InterPro" id="IPR013020">
    <property type="entry name" value="Rad3/Chl1-like"/>
</dbReference>
<evidence type="ECO:0000259" key="18">
    <source>
        <dbReference type="PROSITE" id="PS51192"/>
    </source>
</evidence>
<dbReference type="SUPFAM" id="SSF52540">
    <property type="entry name" value="P-loop containing nucleoside triphosphate hydrolases"/>
    <property type="match status" value="1"/>
</dbReference>
<keyword evidence="21" id="KW-1185">Reference proteome</keyword>
<dbReference type="CDD" id="cd17970">
    <property type="entry name" value="DEAHc_FancJ"/>
    <property type="match status" value="1"/>
</dbReference>
<keyword evidence="7" id="KW-0378">Hydrolase</keyword>
<dbReference type="InterPro" id="IPR010614">
    <property type="entry name" value="RAD3-like_helicase_DEAD"/>
</dbReference>
<dbReference type="PANTHER" id="PTHR11472">
    <property type="entry name" value="DNA REPAIR DEAD HELICASE RAD3/XP-D SUBFAMILY MEMBER"/>
    <property type="match status" value="1"/>
</dbReference>
<protein>
    <recommendedName>
        <fullName evidence="17">Regulator of telomere elongation helicase 1 homolog</fullName>
    </recommendedName>
</protein>
<keyword evidence="9" id="KW-0067">ATP-binding</keyword>
<keyword evidence="6" id="KW-0227">DNA damage</keyword>
<dbReference type="PANTHER" id="PTHR11472:SF34">
    <property type="entry name" value="REGULATOR OF TELOMERE ELONGATION HELICASE 1"/>
    <property type="match status" value="1"/>
</dbReference>
<dbReference type="GO" id="GO:1904430">
    <property type="term" value="P:negative regulation of t-circle formation"/>
    <property type="evidence" value="ECO:0007669"/>
    <property type="project" value="TreeGrafter"/>
</dbReference>
<sequence>MPTYKIRGIDVEFPFEAYDCQLVYMEKVIQSLQNKCNALLESPTGTGKTLCLLCATLAWRKSLGSFSTLGSQVNNQISGSQSSVNSSQSGDSKLPTILYTSRTHSQLRQVIQELKTSNYRPKMVILGSREQLCIHREVSLLRGSAQNNACRFLCKKGTNRRCNHHSRVADYMKNNPHLGDEPIDIEDLVNIGQTFGPCPYFMTRELQKTVDIVFAPYNYLIDPWFRKGLGVEWKNSILIFDEAHNLEGLCADAASFDLSSGLLTACISEAKNCIDISSTRRGQSSDETLNPDNFAILRALLLKLEKRIAEVPINSKELGFTKPGPYIYELLADLNITQETAYKLIDIVEVAAELLQEDKLQNKKSTTACRIESISNILKIIFRDKGTAHSAYYRVHVREADANAADVLKGKASRTLSWWCFNPGIAMQEFSRLEVGSIILTSGTLSPMDSFAQELKLNFPLRVENPHVITSKQIWAGIVPVGPSGYLLNSSYRNRDSIEYKQELGNTIVNIARIVPDGLLIFFPSYYLMDQCIACWKNTSHGNLTTIWERICKHKKPVVEPRQSSLFPLAIEDYMAKLKDTSTSGAVFFAVCRGKVSEGLDFADHAGRAVVITGMPFATMTDPKVRLKREYLDLQAQSQGGEYKETKLSFLSGEDWYNQQASRAVNQAVGRVIRHRHDYGAIIFCDERFAHPSRKSQISLWIQPHIQCYSKFGDVVYTLTRFFREERICGSTNLKLIKTEVSGKTPAVDQACYSLHEVKNRNTSSHSGEIVPANRSSLSPYKGIWASELKNSSDLIQFEKKLLLSGRKSIQYRDHEFIDLTSNSSLHAKPRKEELIAPCSTKKRKVLISESDQMQCVKKISEIASDAESSQPSSFIPITNKVKHEKPQISDSGSRIIAQGSAPSKVDGTTYRIEAEIQSEKSKGSHSSAPPCGGEETKGSAFLIQVIYSFQYEKHICCVTNNSVPSTFAMVLYVSYVYES</sequence>
<dbReference type="SMART" id="SM00491">
    <property type="entry name" value="HELICc2"/>
    <property type="match status" value="1"/>
</dbReference>
<keyword evidence="13" id="KW-0234">DNA repair</keyword>
<dbReference type="GO" id="GO:0003678">
    <property type="term" value="F:DNA helicase activity"/>
    <property type="evidence" value="ECO:0007669"/>
    <property type="project" value="InterPro"/>
</dbReference>
<evidence type="ECO:0000313" key="20">
    <source>
        <dbReference type="EMBL" id="ESR40278.1"/>
    </source>
</evidence>
<keyword evidence="15" id="KW-0539">Nucleus</keyword>
<keyword evidence="5" id="KW-0547">Nucleotide-binding</keyword>
<dbReference type="CDD" id="cd18788">
    <property type="entry name" value="SF2_C_XPD"/>
    <property type="match status" value="1"/>
</dbReference>
<dbReference type="GO" id="GO:0051539">
    <property type="term" value="F:4 iron, 4 sulfur cluster binding"/>
    <property type="evidence" value="ECO:0007669"/>
    <property type="project" value="UniProtKB-KW"/>
</dbReference>
<evidence type="ECO:0000256" key="12">
    <source>
        <dbReference type="ARBA" id="ARBA00023125"/>
    </source>
</evidence>
<dbReference type="SMART" id="SM00488">
    <property type="entry name" value="DEXDc2"/>
    <property type="match status" value="1"/>
</dbReference>
<dbReference type="FunFam" id="3.40.50.300:FF:000431">
    <property type="entry name" value="Regulator of telomere elongation helicase 1"/>
    <property type="match status" value="1"/>
</dbReference>
<evidence type="ECO:0000256" key="10">
    <source>
        <dbReference type="ARBA" id="ARBA00023004"/>
    </source>
</evidence>
<evidence type="ECO:0000256" key="4">
    <source>
        <dbReference type="ARBA" id="ARBA00022723"/>
    </source>
</evidence>
<dbReference type="Gene3D" id="3.40.50.300">
    <property type="entry name" value="P-loop containing nucleotide triphosphate hydrolases"/>
    <property type="match status" value="2"/>
</dbReference>
<dbReference type="PROSITE" id="PS51192">
    <property type="entry name" value="HELICASE_ATP_BIND_1"/>
    <property type="match status" value="1"/>
</dbReference>
<evidence type="ECO:0000256" key="13">
    <source>
        <dbReference type="ARBA" id="ARBA00023204"/>
    </source>
</evidence>
<evidence type="ECO:0000256" key="1">
    <source>
        <dbReference type="ARBA" id="ARBA00004123"/>
    </source>
</evidence>
<keyword evidence="11" id="KW-0411">Iron-sulfur</keyword>
<evidence type="ECO:0000256" key="6">
    <source>
        <dbReference type="ARBA" id="ARBA00022763"/>
    </source>
</evidence>
<dbReference type="InParanoid" id="V4RZ01"/>
<dbReference type="InterPro" id="IPR027417">
    <property type="entry name" value="P-loop_NTPase"/>
</dbReference>
<dbReference type="OMA" id="EDPNTHS"/>
<dbReference type="eggNOG" id="KOG1132">
    <property type="taxonomic scope" value="Eukaryota"/>
</dbReference>
<keyword evidence="12" id="KW-0238">DNA-binding</keyword>
<name>V4RZ01_CITCL</name>
<comment type="similarity">
    <text evidence="2">Belongs to the helicase family. RAD3/XPD subfamily.</text>
</comment>
<dbReference type="GO" id="GO:0070182">
    <property type="term" value="F:DNA polymerase binding"/>
    <property type="evidence" value="ECO:0007669"/>
    <property type="project" value="TreeGrafter"/>
</dbReference>
<keyword evidence="4" id="KW-0479">Metal-binding</keyword>
<keyword evidence="3" id="KW-0004">4Fe-4S</keyword>
<evidence type="ECO:0000256" key="15">
    <source>
        <dbReference type="ARBA" id="ARBA00023242"/>
    </source>
</evidence>
<dbReference type="Proteomes" id="UP000030687">
    <property type="component" value="Unassembled WGS sequence"/>
</dbReference>
<dbReference type="GO" id="GO:0016818">
    <property type="term" value="F:hydrolase activity, acting on acid anhydrides, in phosphorus-containing anhydrides"/>
    <property type="evidence" value="ECO:0007669"/>
    <property type="project" value="InterPro"/>
</dbReference>
<dbReference type="Pfam" id="PF13307">
    <property type="entry name" value="Helicase_C_2"/>
    <property type="match status" value="1"/>
</dbReference>
<gene>
    <name evidence="20" type="ORF">CICLE_v10024801mg</name>
</gene>
<proteinExistence type="inferred from homology"/>
<evidence type="ECO:0000256" key="3">
    <source>
        <dbReference type="ARBA" id="ARBA00022485"/>
    </source>
</evidence>
<evidence type="ECO:0000256" key="9">
    <source>
        <dbReference type="ARBA" id="ARBA00022840"/>
    </source>
</evidence>
<dbReference type="InterPro" id="IPR014013">
    <property type="entry name" value="Helic_SF1/SF2_ATP-bd_DinG/Rad3"/>
</dbReference>
<dbReference type="AlphaFoldDB" id="V4RZ01"/>
<evidence type="ECO:0000256" key="11">
    <source>
        <dbReference type="ARBA" id="ARBA00023014"/>
    </source>
</evidence>
<dbReference type="Gramene" id="ESR40278">
    <property type="protein sequence ID" value="ESR40278"/>
    <property type="gene ID" value="CICLE_v10024801mg"/>
</dbReference>
<reference evidence="20 21" key="1">
    <citation type="submission" date="2013-10" db="EMBL/GenBank/DDBJ databases">
        <authorList>
            <consortium name="International Citrus Genome Consortium"/>
            <person name="Jenkins J."/>
            <person name="Schmutz J."/>
            <person name="Prochnik S."/>
            <person name="Rokhsar D."/>
            <person name="Gmitter F."/>
            <person name="Ollitrault P."/>
            <person name="Machado M."/>
            <person name="Talon M."/>
            <person name="Wincker P."/>
            <person name="Jaillon O."/>
            <person name="Morgante M."/>
        </authorList>
    </citation>
    <scope>NUCLEOTIDE SEQUENCE</scope>
    <source>
        <strain evidence="21">cv. Clemenules</strain>
    </source>
</reference>
<evidence type="ECO:0000256" key="17">
    <source>
        <dbReference type="ARBA" id="ARBA00073810"/>
    </source>
</evidence>
<dbReference type="FunCoup" id="V4RZ01">
    <property type="interactions" value="2317"/>
</dbReference>
<evidence type="ECO:0000256" key="16">
    <source>
        <dbReference type="ARBA" id="ARBA00049360"/>
    </source>
</evidence>
<dbReference type="GO" id="GO:0003677">
    <property type="term" value="F:DNA binding"/>
    <property type="evidence" value="ECO:0007669"/>
    <property type="project" value="UniProtKB-KW"/>
</dbReference>
<keyword evidence="8" id="KW-0347">Helicase</keyword>
<dbReference type="PROSITE" id="PS51193">
    <property type="entry name" value="HELICASE_ATP_BIND_2"/>
    <property type="match status" value="1"/>
</dbReference>
<evidence type="ECO:0000259" key="19">
    <source>
        <dbReference type="PROSITE" id="PS51193"/>
    </source>
</evidence>
<keyword evidence="14" id="KW-0413">Isomerase</keyword>
<dbReference type="GO" id="GO:0090657">
    <property type="term" value="P:telomeric loop disassembly"/>
    <property type="evidence" value="ECO:0007669"/>
    <property type="project" value="TreeGrafter"/>
</dbReference>
<dbReference type="GO" id="GO:0006281">
    <property type="term" value="P:DNA repair"/>
    <property type="evidence" value="ECO:0007669"/>
    <property type="project" value="UniProtKB-KW"/>
</dbReference>
<dbReference type="InterPro" id="IPR014001">
    <property type="entry name" value="Helicase_ATP-bd"/>
</dbReference>
<organism evidence="20 21">
    <name type="scientific">Citrus clementina</name>
    <name type="common">Clementine</name>
    <name type="synonym">Citrus deliciosa x Citrus sinensis</name>
    <dbReference type="NCBI Taxonomy" id="85681"/>
    <lineage>
        <taxon>Eukaryota</taxon>
        <taxon>Viridiplantae</taxon>
        <taxon>Streptophyta</taxon>
        <taxon>Embryophyta</taxon>
        <taxon>Tracheophyta</taxon>
        <taxon>Spermatophyta</taxon>
        <taxon>Magnoliopsida</taxon>
        <taxon>eudicotyledons</taxon>
        <taxon>Gunneridae</taxon>
        <taxon>Pentapetalae</taxon>
        <taxon>rosids</taxon>
        <taxon>malvids</taxon>
        <taxon>Sapindales</taxon>
        <taxon>Rutaceae</taxon>
        <taxon>Aurantioideae</taxon>
        <taxon>Citrus</taxon>
    </lineage>
</organism>
<evidence type="ECO:0000256" key="14">
    <source>
        <dbReference type="ARBA" id="ARBA00023235"/>
    </source>
</evidence>
<evidence type="ECO:0000256" key="2">
    <source>
        <dbReference type="ARBA" id="ARBA00009146"/>
    </source>
</evidence>
<dbReference type="Pfam" id="PF06733">
    <property type="entry name" value="DEAD_2"/>
    <property type="match status" value="1"/>
</dbReference>
<dbReference type="KEGG" id="cic:CICLE_v10024801mg"/>
<evidence type="ECO:0000313" key="21">
    <source>
        <dbReference type="Proteomes" id="UP000030687"/>
    </source>
</evidence>
<evidence type="ECO:0000256" key="7">
    <source>
        <dbReference type="ARBA" id="ARBA00022801"/>
    </source>
</evidence>
<dbReference type="EMBL" id="KI536925">
    <property type="protein sequence ID" value="ESR40278.1"/>
    <property type="molecule type" value="Genomic_DNA"/>
</dbReference>
<dbReference type="InterPro" id="IPR006555">
    <property type="entry name" value="ATP-dep_Helicase_C"/>
</dbReference>
<dbReference type="GO" id="GO:0005524">
    <property type="term" value="F:ATP binding"/>
    <property type="evidence" value="ECO:0007669"/>
    <property type="project" value="UniProtKB-KW"/>
</dbReference>
<comment type="subcellular location">
    <subcellularLocation>
        <location evidence="1">Nucleus</location>
    </subcellularLocation>
</comment>
<comment type="catalytic activity">
    <reaction evidence="16">
        <text>ATP + H2O = ADP + phosphate + H(+)</text>
        <dbReference type="Rhea" id="RHEA:13065"/>
        <dbReference type="ChEBI" id="CHEBI:15377"/>
        <dbReference type="ChEBI" id="CHEBI:15378"/>
        <dbReference type="ChEBI" id="CHEBI:30616"/>
        <dbReference type="ChEBI" id="CHEBI:43474"/>
        <dbReference type="ChEBI" id="CHEBI:456216"/>
    </reaction>
</comment>
<dbReference type="InterPro" id="IPR057498">
    <property type="entry name" value="Rtel1_ARCH"/>
</dbReference>
<dbReference type="NCBIfam" id="TIGR00604">
    <property type="entry name" value="rad3"/>
    <property type="match status" value="1"/>
</dbReference>
<keyword evidence="10" id="KW-0408">Iron</keyword>
<feature type="domain" description="Helicase ATP-binding" evidence="18">
    <location>
        <begin position="29"/>
        <end position="285"/>
    </location>
</feature>
<dbReference type="Pfam" id="PF23109">
    <property type="entry name" value="ARCH_RTEL1"/>
    <property type="match status" value="1"/>
</dbReference>
<dbReference type="InterPro" id="IPR045028">
    <property type="entry name" value="DinG/Rad3-like"/>
</dbReference>
<dbReference type="GO" id="GO:0046872">
    <property type="term" value="F:metal ion binding"/>
    <property type="evidence" value="ECO:0007669"/>
    <property type="project" value="UniProtKB-KW"/>
</dbReference>
<evidence type="ECO:0000256" key="5">
    <source>
        <dbReference type="ARBA" id="ARBA00022741"/>
    </source>
</evidence>
<evidence type="ECO:0000256" key="8">
    <source>
        <dbReference type="ARBA" id="ARBA00022806"/>
    </source>
</evidence>
<dbReference type="GO" id="GO:0005634">
    <property type="term" value="C:nucleus"/>
    <property type="evidence" value="ECO:0007669"/>
    <property type="project" value="UniProtKB-SubCell"/>
</dbReference>
<feature type="domain" description="Helicase ATP-binding" evidence="19">
    <location>
        <begin position="7"/>
        <end position="309"/>
    </location>
</feature>
<accession>V4RZ01</accession>